<sequence>MEQNNPNSTEEALTRILHDLSAELDNEEMDQFCFEEEKVKEMMKELYKEITFSSNHVSSPNPSLFINDAKNGSCGVLISSSKSTIMAGIEVVSSTSRFPVTKKGSTKSRGKTLFKYREEKNGKRKNKVRDEDHLDCEWVGSVLKKWWSLFDT</sequence>
<organism evidence="1 2">
    <name type="scientific">Psophocarpus tetragonolobus</name>
    <name type="common">Winged bean</name>
    <name type="synonym">Dolichos tetragonolobus</name>
    <dbReference type="NCBI Taxonomy" id="3891"/>
    <lineage>
        <taxon>Eukaryota</taxon>
        <taxon>Viridiplantae</taxon>
        <taxon>Streptophyta</taxon>
        <taxon>Embryophyta</taxon>
        <taxon>Tracheophyta</taxon>
        <taxon>Spermatophyta</taxon>
        <taxon>Magnoliopsida</taxon>
        <taxon>eudicotyledons</taxon>
        <taxon>Gunneridae</taxon>
        <taxon>Pentapetalae</taxon>
        <taxon>rosids</taxon>
        <taxon>fabids</taxon>
        <taxon>Fabales</taxon>
        <taxon>Fabaceae</taxon>
        <taxon>Papilionoideae</taxon>
        <taxon>50 kb inversion clade</taxon>
        <taxon>NPAAA clade</taxon>
        <taxon>indigoferoid/millettioid clade</taxon>
        <taxon>Phaseoleae</taxon>
        <taxon>Psophocarpus</taxon>
    </lineage>
</organism>
<keyword evidence="2" id="KW-1185">Reference proteome</keyword>
<proteinExistence type="predicted"/>
<reference evidence="1 2" key="1">
    <citation type="submission" date="2024-01" db="EMBL/GenBank/DDBJ databases">
        <title>The genomes of 5 underutilized Papilionoideae crops provide insights into root nodulation and disease resistanc.</title>
        <authorList>
            <person name="Jiang F."/>
        </authorList>
    </citation>
    <scope>NUCLEOTIDE SEQUENCE [LARGE SCALE GENOMIC DNA]</scope>
    <source>
        <strain evidence="1">DUOXIRENSHENG_FW03</strain>
        <tissue evidence="1">Leaves</tissue>
    </source>
</reference>
<protein>
    <submittedName>
        <fullName evidence="1">Uncharacterized protein</fullName>
    </submittedName>
</protein>
<dbReference type="Proteomes" id="UP001386955">
    <property type="component" value="Unassembled WGS sequence"/>
</dbReference>
<accession>A0AAN9RU50</accession>
<gene>
    <name evidence="1" type="ORF">VNO78_28996</name>
</gene>
<dbReference type="AlphaFoldDB" id="A0AAN9RU50"/>
<evidence type="ECO:0000313" key="1">
    <source>
        <dbReference type="EMBL" id="KAK7383320.1"/>
    </source>
</evidence>
<comment type="caution">
    <text evidence="1">The sequence shown here is derived from an EMBL/GenBank/DDBJ whole genome shotgun (WGS) entry which is preliminary data.</text>
</comment>
<dbReference type="EMBL" id="JAYMYS010000008">
    <property type="protein sequence ID" value="KAK7383320.1"/>
    <property type="molecule type" value="Genomic_DNA"/>
</dbReference>
<dbReference type="PANTHER" id="PTHR37265:SF8">
    <property type="match status" value="1"/>
</dbReference>
<evidence type="ECO:0000313" key="2">
    <source>
        <dbReference type="Proteomes" id="UP001386955"/>
    </source>
</evidence>
<dbReference type="PANTHER" id="PTHR37265">
    <property type="entry name" value="OS01G0195300 PROTEIN"/>
    <property type="match status" value="1"/>
</dbReference>
<name>A0AAN9RU50_PSOTE</name>